<feature type="region of interest" description="Disordered" evidence="1">
    <location>
        <begin position="1"/>
        <end position="27"/>
    </location>
</feature>
<name>A0A4P7NMT8_PYROR</name>
<protein>
    <submittedName>
        <fullName evidence="2">Uncharacterized protein</fullName>
    </submittedName>
</protein>
<proteinExistence type="predicted"/>
<reference evidence="2 3" key="1">
    <citation type="journal article" date="2019" name="Mol. Biol. Evol.">
        <title>Blast fungal genomes show frequent chromosomal changes, gene gains and losses, and effector gene turnover.</title>
        <authorList>
            <person name="Gomez Luciano L.B."/>
            <person name="Jason Tsai I."/>
            <person name="Chuma I."/>
            <person name="Tosa Y."/>
            <person name="Chen Y.H."/>
            <person name="Li J.Y."/>
            <person name="Li M.Y."/>
            <person name="Jade Lu M.Y."/>
            <person name="Nakayashiki H."/>
            <person name="Li W.H."/>
        </authorList>
    </citation>
    <scope>NUCLEOTIDE SEQUENCE [LARGE SCALE GENOMIC DNA]</scope>
    <source>
        <strain evidence="2">MZ5-1-6</strain>
    </source>
</reference>
<dbReference type="Proteomes" id="UP000294847">
    <property type="component" value="Chromosome 6"/>
</dbReference>
<dbReference type="EMBL" id="CP034209">
    <property type="protein sequence ID" value="QBZ63561.1"/>
    <property type="molecule type" value="Genomic_DNA"/>
</dbReference>
<sequence length="148" mass="16197">PDESGRNVDWPSPRAEQLPRFFDPESPGGGINCSTDLLLCLAVDPRENKSTRGRENRDHGEGCIRKSIVLSNPSTIVVEYLRKVTNSLSCVLRGGTPRKKKGSNKNKMILCSTQAGAWAGGYPSSRKISWAGSNNNNHGKHKTRHNNG</sequence>
<gene>
    <name evidence="2" type="ORF">PoMZ_05243</name>
</gene>
<evidence type="ECO:0000256" key="1">
    <source>
        <dbReference type="SAM" id="MobiDB-lite"/>
    </source>
</evidence>
<dbReference type="AlphaFoldDB" id="A0A4P7NMT8"/>
<organism evidence="2 3">
    <name type="scientific">Pyricularia oryzae</name>
    <name type="common">Rice blast fungus</name>
    <name type="synonym">Magnaporthe oryzae</name>
    <dbReference type="NCBI Taxonomy" id="318829"/>
    <lineage>
        <taxon>Eukaryota</taxon>
        <taxon>Fungi</taxon>
        <taxon>Dikarya</taxon>
        <taxon>Ascomycota</taxon>
        <taxon>Pezizomycotina</taxon>
        <taxon>Sordariomycetes</taxon>
        <taxon>Sordariomycetidae</taxon>
        <taxon>Magnaporthales</taxon>
        <taxon>Pyriculariaceae</taxon>
        <taxon>Pyricularia</taxon>
    </lineage>
</organism>
<evidence type="ECO:0000313" key="2">
    <source>
        <dbReference type="EMBL" id="QBZ63561.1"/>
    </source>
</evidence>
<accession>A0A4P7NMT8</accession>
<evidence type="ECO:0000313" key="3">
    <source>
        <dbReference type="Proteomes" id="UP000294847"/>
    </source>
</evidence>
<feature type="non-terminal residue" evidence="2">
    <location>
        <position position="1"/>
    </location>
</feature>